<dbReference type="STRING" id="7167.A0A182FW63"/>
<dbReference type="Gene3D" id="2.30.29.30">
    <property type="entry name" value="Pleckstrin-homology domain (PH domain)/Phosphotyrosine-binding domain (PTB)"/>
    <property type="match status" value="1"/>
</dbReference>
<dbReference type="InterPro" id="IPR057836">
    <property type="entry name" value="EF-hand_SWAP70_N"/>
</dbReference>
<reference evidence="1" key="2">
    <citation type="submission" date="2022-08" db="UniProtKB">
        <authorList>
            <consortium name="EnsemblMetazoa"/>
        </authorList>
    </citation>
    <scope>IDENTIFICATION</scope>
    <source>
        <strain evidence="1">STECLA/ALBI9_A</strain>
    </source>
</reference>
<dbReference type="InterPro" id="IPR001849">
    <property type="entry name" value="PH_domain"/>
</dbReference>
<dbReference type="VEuPathDB" id="VectorBase:AALB010799"/>
<dbReference type="PANTHER" id="PTHR14383:SF5">
    <property type="entry name" value="RUN DOMAIN-CONTAINING PROTEIN"/>
    <property type="match status" value="1"/>
</dbReference>
<dbReference type="AlphaFoldDB" id="A0A182FW63"/>
<dbReference type="SUPFAM" id="SSF50729">
    <property type="entry name" value="PH domain-like"/>
    <property type="match status" value="1"/>
</dbReference>
<dbReference type="Pfam" id="PF25530">
    <property type="entry name" value="EF-hand_SWAP70_N"/>
    <property type="match status" value="1"/>
</dbReference>
<organism evidence="1 2">
    <name type="scientific">Anopheles albimanus</name>
    <name type="common">New world malaria mosquito</name>
    <dbReference type="NCBI Taxonomy" id="7167"/>
    <lineage>
        <taxon>Eukaryota</taxon>
        <taxon>Metazoa</taxon>
        <taxon>Ecdysozoa</taxon>
        <taxon>Arthropoda</taxon>
        <taxon>Hexapoda</taxon>
        <taxon>Insecta</taxon>
        <taxon>Pterygota</taxon>
        <taxon>Neoptera</taxon>
        <taxon>Endopterygota</taxon>
        <taxon>Diptera</taxon>
        <taxon>Nematocera</taxon>
        <taxon>Culicoidea</taxon>
        <taxon>Culicidae</taxon>
        <taxon>Anophelinae</taxon>
        <taxon>Anopheles</taxon>
    </lineage>
</organism>
<dbReference type="EnsemblMetazoa" id="AALB010799-RA">
    <property type="protein sequence ID" value="AALB010799-PA"/>
    <property type="gene ID" value="AALB010799"/>
</dbReference>
<evidence type="ECO:0000313" key="2">
    <source>
        <dbReference type="Proteomes" id="UP000069272"/>
    </source>
</evidence>
<evidence type="ECO:0000313" key="1">
    <source>
        <dbReference type="EnsemblMetazoa" id="AALB010799-PA"/>
    </source>
</evidence>
<dbReference type="PROSITE" id="PS50003">
    <property type="entry name" value="PH_DOMAIN"/>
    <property type="match status" value="1"/>
</dbReference>
<name>A0A182FW63_ANOAL</name>
<dbReference type="Pfam" id="PF00169">
    <property type="entry name" value="PH"/>
    <property type="match status" value="1"/>
</dbReference>
<dbReference type="InterPro" id="IPR057837">
    <property type="entry name" value="PH_SWAP70"/>
</dbReference>
<dbReference type="InterPro" id="IPR011993">
    <property type="entry name" value="PH-like_dom_sf"/>
</dbReference>
<dbReference type="CDD" id="cd13273">
    <property type="entry name" value="PH_SWAP-70"/>
    <property type="match status" value="1"/>
</dbReference>
<sequence>MMMATLLKNVTNSIWHAFNALQQDRDGFVSKSKLKVLTANIATLLDLYGVERGLDHFRSTATLNFEHYRYYLAQEVFAGVSNELPLAALRNYETKIDEVCWLVCRMNYVTNDQDYTEEAIYRLFRIFCLVADLAPDASDPDLYSVKIHPLEALIIIKHLLNALGFNYDSEGGRYDYLRQSDDSFDFAELLEMLRFKNYDRVNDYRESICEAIGDMYQTLIEDVIKKGCLYRRGYVLPTFREYFFVLRPCELSYYKHPTDREVCGTIVLDSRFMVKPSQPSSGRHERIQRFTLVSGDRTFELGTLDHKTRLQWIAALQLAITYSTGREGFQRDTVNRRRQQRESEQRRRAEEEQLRSQHLRKLEETHVQLEREKQARMAAESQARQYEAVAREDSRRVAELEDVKQCLEKMLEDEIQAKRDEEIVRALQARVLAEEWEKREELEQLQAEQTSLLEQERQKRIEFEGRQQQNEQKLLEAQAMLRQLEEERKRLDRELKLARQKIQLSEDNKGIVEAKLQVGWNGSSHAMSPSIRSGSAGEFMIRRTQSFVAADRPVLVAGPRTSSRFS</sequence>
<protein>
    <submittedName>
        <fullName evidence="1">Uncharacterized protein</fullName>
    </submittedName>
</protein>
<keyword evidence="2" id="KW-1185">Reference proteome</keyword>
<dbReference type="GO" id="GO:0005634">
    <property type="term" value="C:nucleus"/>
    <property type="evidence" value="ECO:0007669"/>
    <property type="project" value="TreeGrafter"/>
</dbReference>
<proteinExistence type="predicted"/>
<dbReference type="Proteomes" id="UP000069272">
    <property type="component" value="Chromosome 3R"/>
</dbReference>
<reference evidence="1 2" key="1">
    <citation type="journal article" date="2017" name="G3 (Bethesda)">
        <title>The Physical Genome Mapping of Anopheles albimanus Corrected Scaffold Misassemblies and Identified Interarm Rearrangements in Genus Anopheles.</title>
        <authorList>
            <person name="Artemov G.N."/>
            <person name="Peery A.N."/>
            <person name="Jiang X."/>
            <person name="Tu Z."/>
            <person name="Stegniy V.N."/>
            <person name="Sharakhova M.V."/>
            <person name="Sharakhov I.V."/>
        </authorList>
    </citation>
    <scope>NUCLEOTIDE SEQUENCE [LARGE SCALE GENOMIC DNA]</scope>
    <source>
        <strain evidence="1 2">ALBI9_A</strain>
    </source>
</reference>
<dbReference type="SMART" id="SM00233">
    <property type="entry name" value="PH"/>
    <property type="match status" value="1"/>
</dbReference>
<dbReference type="VEuPathDB" id="VectorBase:AALB20_029554"/>
<dbReference type="GO" id="GO:0005737">
    <property type="term" value="C:cytoplasm"/>
    <property type="evidence" value="ECO:0007669"/>
    <property type="project" value="TreeGrafter"/>
</dbReference>
<accession>A0A182FW63</accession>
<dbReference type="PANTHER" id="PTHR14383">
    <property type="entry name" value="SWAP-70 RECOMBINASE"/>
    <property type="match status" value="1"/>
</dbReference>